<gene>
    <name evidence="1" type="ORF">OEA66_20125</name>
</gene>
<sequence length="150" mass="16840">MAIQCLQRKQDAKFNALLTADMLVTAGVTSSFGKPNLPKSTPKSKIDYTGGIDFSDPMMTFYHKGELNVGILDPAKGFLSTGPELESVRALNRAGKVWKVEIPSSLYYKWDKLGINYIEHFGDVDKATKVFNQEIRFKPNTFPILQNHIK</sequence>
<organism evidence="1 2">
    <name type="scientific">Chryseobacterium luquanense</name>
    <dbReference type="NCBI Taxonomy" id="2983766"/>
    <lineage>
        <taxon>Bacteria</taxon>
        <taxon>Pseudomonadati</taxon>
        <taxon>Bacteroidota</taxon>
        <taxon>Flavobacteriia</taxon>
        <taxon>Flavobacteriales</taxon>
        <taxon>Weeksellaceae</taxon>
        <taxon>Chryseobacterium group</taxon>
        <taxon>Chryseobacterium</taxon>
    </lineage>
</organism>
<dbReference type="RefSeq" id="WP_267283094.1">
    <property type="nucleotide sequence ID" value="NZ_JAOVZV010000031.1"/>
</dbReference>
<protein>
    <submittedName>
        <fullName evidence="1">Uncharacterized protein</fullName>
    </submittedName>
</protein>
<keyword evidence="2" id="KW-1185">Reference proteome</keyword>
<dbReference type="EMBL" id="JAOVZV010000031">
    <property type="protein sequence ID" value="MCX8534663.1"/>
    <property type="molecule type" value="Genomic_DNA"/>
</dbReference>
<dbReference type="Proteomes" id="UP001070176">
    <property type="component" value="Unassembled WGS sequence"/>
</dbReference>
<evidence type="ECO:0000313" key="2">
    <source>
        <dbReference type="Proteomes" id="UP001070176"/>
    </source>
</evidence>
<evidence type="ECO:0000313" key="1">
    <source>
        <dbReference type="EMBL" id="MCX8534663.1"/>
    </source>
</evidence>
<reference evidence="1" key="1">
    <citation type="submission" date="2022-10" db="EMBL/GenBank/DDBJ databases">
        <title>Chryseobacterium sp. nov., a novel bacterial species.</title>
        <authorList>
            <person name="Cao Y."/>
        </authorList>
    </citation>
    <scope>NUCLEOTIDE SEQUENCE</scope>
    <source>
        <strain evidence="1">KC 927</strain>
    </source>
</reference>
<proteinExistence type="predicted"/>
<comment type="caution">
    <text evidence="1">The sequence shown here is derived from an EMBL/GenBank/DDBJ whole genome shotgun (WGS) entry which is preliminary data.</text>
</comment>
<accession>A0ABT3Y992</accession>
<name>A0ABT3Y992_9FLAO</name>